<feature type="binding site" evidence="9">
    <location>
        <position position="96"/>
    </location>
    <ligand>
        <name>S-adenosyl-L-methionine</name>
        <dbReference type="ChEBI" id="CHEBI:59789"/>
    </ligand>
</feature>
<dbReference type="SUPFAM" id="SSF53335">
    <property type="entry name" value="S-adenosyl-L-methionine-dependent methyltransferases"/>
    <property type="match status" value="1"/>
</dbReference>
<comment type="catalytic activity">
    <reaction evidence="1 9">
        <text>guanosine(46) in tRNA + S-adenosyl-L-methionine = N(7)-methylguanosine(46) in tRNA + S-adenosyl-L-homocysteine</text>
        <dbReference type="Rhea" id="RHEA:42708"/>
        <dbReference type="Rhea" id="RHEA-COMP:10188"/>
        <dbReference type="Rhea" id="RHEA-COMP:10189"/>
        <dbReference type="ChEBI" id="CHEBI:57856"/>
        <dbReference type="ChEBI" id="CHEBI:59789"/>
        <dbReference type="ChEBI" id="CHEBI:74269"/>
        <dbReference type="ChEBI" id="CHEBI:74480"/>
        <dbReference type="EC" id="2.1.1.33"/>
    </reaction>
</comment>
<evidence type="ECO:0000256" key="5">
    <source>
        <dbReference type="ARBA" id="ARBA00022691"/>
    </source>
</evidence>
<evidence type="ECO:0000256" key="7">
    <source>
        <dbReference type="ARBA" id="ARBA00060552"/>
    </source>
</evidence>
<evidence type="ECO:0000256" key="1">
    <source>
        <dbReference type="ARBA" id="ARBA00000142"/>
    </source>
</evidence>
<comment type="function">
    <text evidence="2 9">Catalyzes the formation of N(7)-methylguanine at position 46 (m7G46) in tRNA.</text>
</comment>
<dbReference type="OrthoDB" id="9802090at2"/>
<dbReference type="NCBIfam" id="NF001080">
    <property type="entry name" value="PRK00121.2-2"/>
    <property type="match status" value="1"/>
</dbReference>
<feature type="binding site" evidence="9">
    <location>
        <position position="154"/>
    </location>
    <ligand>
        <name>substrate</name>
    </ligand>
</feature>
<reference evidence="11" key="1">
    <citation type="submission" date="2016-10" db="EMBL/GenBank/DDBJ databases">
        <authorList>
            <person name="Varghese N."/>
            <person name="Submissions S."/>
        </authorList>
    </citation>
    <scope>NUCLEOTIDE SEQUENCE [LARGE SCALE GENOMIC DNA]</scope>
    <source>
        <strain evidence="11">DSM 16108</strain>
    </source>
</reference>
<evidence type="ECO:0000256" key="4">
    <source>
        <dbReference type="ARBA" id="ARBA00022679"/>
    </source>
</evidence>
<evidence type="ECO:0000256" key="6">
    <source>
        <dbReference type="ARBA" id="ARBA00022694"/>
    </source>
</evidence>
<sequence length="215" mass="25540">MRLRNKPGAENKLIEFGQYVVSNPEEWKSKWHERFGKKQPLHVEIGMGKGRFLIEMAKQNPEINYIGIELQTSVIVSALEKQIEEDLPNVQLLQVNAQNLQSYFDKGEVDRIYLTFSDPWPKNRHEKRRLTYKDFLFSYETVLDEQGELHFKTDNQKLFEYSLISFSEKGMILKELYLDLHNSDVEDNIMTEYEEKFSKKGNRIYKTVAYFPNKK</sequence>
<feature type="binding site" evidence="9">
    <location>
        <position position="122"/>
    </location>
    <ligand>
        <name>substrate</name>
    </ligand>
</feature>
<evidence type="ECO:0000256" key="9">
    <source>
        <dbReference type="HAMAP-Rule" id="MF_01057"/>
    </source>
</evidence>
<dbReference type="HAMAP" id="MF_01057">
    <property type="entry name" value="tRNA_methyltr_TrmB"/>
    <property type="match status" value="1"/>
</dbReference>
<dbReference type="InterPro" id="IPR029063">
    <property type="entry name" value="SAM-dependent_MTases_sf"/>
</dbReference>
<feature type="binding site" evidence="9">
    <location>
        <position position="44"/>
    </location>
    <ligand>
        <name>S-adenosyl-L-methionine</name>
        <dbReference type="ChEBI" id="CHEBI:59789"/>
    </ligand>
</feature>
<dbReference type="Proteomes" id="UP000199589">
    <property type="component" value="Unassembled WGS sequence"/>
</dbReference>
<feature type="region of interest" description="Interaction with RNA" evidence="9">
    <location>
        <begin position="124"/>
        <end position="129"/>
    </location>
</feature>
<dbReference type="PANTHER" id="PTHR23417:SF14">
    <property type="entry name" value="PENTACOTRIPEPTIDE-REPEAT REGION OF PRORP DOMAIN-CONTAINING PROTEIN"/>
    <property type="match status" value="1"/>
</dbReference>
<dbReference type="NCBIfam" id="TIGR00091">
    <property type="entry name" value="tRNA (guanosine(46)-N7)-methyltransferase TrmB"/>
    <property type="match status" value="1"/>
</dbReference>
<dbReference type="RefSeq" id="WP_072694489.1">
    <property type="nucleotide sequence ID" value="NZ_FOSJ01000047.1"/>
</dbReference>
<evidence type="ECO:0000256" key="2">
    <source>
        <dbReference type="ARBA" id="ARBA00003015"/>
    </source>
</evidence>
<evidence type="ECO:0000256" key="3">
    <source>
        <dbReference type="ARBA" id="ARBA00022603"/>
    </source>
</evidence>
<accession>A0A1I4ADZ9</accession>
<name>A0A1I4ADZ9_9LACT</name>
<dbReference type="InterPro" id="IPR003358">
    <property type="entry name" value="tRNA_(Gua-N-7)_MeTrfase_Trmb"/>
</dbReference>
<dbReference type="STRING" id="258723.GCA_900169305_00058"/>
<feature type="binding site" evidence="9">
    <location>
        <position position="118"/>
    </location>
    <ligand>
        <name>S-adenosyl-L-methionine</name>
        <dbReference type="ChEBI" id="CHEBI:59789"/>
    </ligand>
</feature>
<dbReference type="EC" id="2.1.1.33" evidence="9"/>
<keyword evidence="3 9" id="KW-0489">Methyltransferase</keyword>
<dbReference type="CDD" id="cd02440">
    <property type="entry name" value="AdoMet_MTases"/>
    <property type="match status" value="1"/>
</dbReference>
<protein>
    <recommendedName>
        <fullName evidence="9">tRNA (guanine-N(7)-)-methyltransferase</fullName>
        <ecNumber evidence="9">2.1.1.33</ecNumber>
    </recommendedName>
    <alternativeName>
        <fullName evidence="9">tRNA (guanine(46)-N(7))-methyltransferase</fullName>
    </alternativeName>
    <alternativeName>
        <fullName evidence="9">tRNA(m7G46)-methyltransferase</fullName>
    </alternativeName>
</protein>
<dbReference type="Gene3D" id="3.40.50.150">
    <property type="entry name" value="Vaccinia Virus protein VP39"/>
    <property type="match status" value="1"/>
</dbReference>
<dbReference type="FunFam" id="3.40.50.150:FF:000035">
    <property type="entry name" value="tRNA (guanine-N(7)-)-methyltransferase"/>
    <property type="match status" value="1"/>
</dbReference>
<dbReference type="PANTHER" id="PTHR23417">
    <property type="entry name" value="3-DEOXY-D-MANNO-OCTULOSONIC-ACID TRANSFERASE/TRNA GUANINE-N 7 - -METHYLTRANSFERASE"/>
    <property type="match status" value="1"/>
</dbReference>
<comment type="similarity">
    <text evidence="8 9">Belongs to the class I-like SAM-binding methyltransferase superfamily. TrmB family.</text>
</comment>
<evidence type="ECO:0000313" key="10">
    <source>
        <dbReference type="EMBL" id="SFK53959.1"/>
    </source>
</evidence>
<gene>
    <name evidence="9" type="primary">trmB</name>
    <name evidence="10" type="ORF">SAMN04488569_10471</name>
</gene>
<dbReference type="GO" id="GO:0043527">
    <property type="term" value="C:tRNA methyltransferase complex"/>
    <property type="evidence" value="ECO:0007669"/>
    <property type="project" value="TreeGrafter"/>
</dbReference>
<dbReference type="EMBL" id="FOSJ01000047">
    <property type="protein sequence ID" value="SFK53959.1"/>
    <property type="molecule type" value="Genomic_DNA"/>
</dbReference>
<evidence type="ECO:0000313" key="11">
    <source>
        <dbReference type="Proteomes" id="UP000199589"/>
    </source>
</evidence>
<feature type="binding site" evidence="9">
    <location>
        <position position="69"/>
    </location>
    <ligand>
        <name>S-adenosyl-L-methionine</name>
        <dbReference type="ChEBI" id="CHEBI:59789"/>
    </ligand>
</feature>
<keyword evidence="6 9" id="KW-0819">tRNA processing</keyword>
<keyword evidence="4 9" id="KW-0808">Transferase</keyword>
<proteinExistence type="inferred from homology"/>
<dbReference type="Pfam" id="PF02390">
    <property type="entry name" value="Methyltransf_4"/>
    <property type="match status" value="1"/>
</dbReference>
<dbReference type="AlphaFoldDB" id="A0A1I4ADZ9"/>
<organism evidence="10 11">
    <name type="scientific">Marinilactibacillus piezotolerans</name>
    <dbReference type="NCBI Taxonomy" id="258723"/>
    <lineage>
        <taxon>Bacteria</taxon>
        <taxon>Bacillati</taxon>
        <taxon>Bacillota</taxon>
        <taxon>Bacilli</taxon>
        <taxon>Lactobacillales</taxon>
        <taxon>Carnobacteriaceae</taxon>
        <taxon>Marinilactibacillus</taxon>
    </lineage>
</organism>
<keyword evidence="5 9" id="KW-0949">S-adenosyl-L-methionine</keyword>
<evidence type="ECO:0000256" key="8">
    <source>
        <dbReference type="ARBA" id="ARBA00060767"/>
    </source>
</evidence>
<dbReference type="UniPathway" id="UPA00989"/>
<dbReference type="PROSITE" id="PS51625">
    <property type="entry name" value="SAM_MT_TRMB"/>
    <property type="match status" value="1"/>
</dbReference>
<feature type="binding site" evidence="9">
    <location>
        <begin position="191"/>
        <end position="194"/>
    </location>
    <ligand>
        <name>substrate</name>
    </ligand>
</feature>
<comment type="pathway">
    <text evidence="7 9">tRNA modification; N(7)-methylguanine-tRNA biosynthesis.</text>
</comment>
<keyword evidence="11" id="KW-1185">Reference proteome</keyword>
<dbReference type="InterPro" id="IPR055361">
    <property type="entry name" value="tRNA_methyltr_TrmB_bact"/>
</dbReference>
<dbReference type="GO" id="GO:0008176">
    <property type="term" value="F:tRNA (guanine(46)-N7)-methyltransferase activity"/>
    <property type="evidence" value="ECO:0007669"/>
    <property type="project" value="UniProtKB-UniRule"/>
</dbReference>